<feature type="region of interest" description="Disordered" evidence="1">
    <location>
        <begin position="21"/>
        <end position="54"/>
    </location>
</feature>
<name>A0A6H5INA4_9HYME</name>
<dbReference type="EMBL" id="CADCXV010000842">
    <property type="protein sequence ID" value="CAB0037071.1"/>
    <property type="molecule type" value="Genomic_DNA"/>
</dbReference>
<dbReference type="Proteomes" id="UP000479190">
    <property type="component" value="Unassembled WGS sequence"/>
</dbReference>
<dbReference type="AlphaFoldDB" id="A0A6H5INA4"/>
<sequence length="250" mass="28062">MAGVRTSSRVYVLLELRPAERGHPGRLSPVPGGLQALAAEPNSPRQTRHPDIVRPRGDHSAIFLEDRGVARTVTDTQHHHHHRDRRAFPRLGCRAFASASVRLTSSTTVSCPMGHGVDDYPTQWTSYNDLSTLPGQAVSTRTVKKPMNICYFWRITFRTKKAGLTKPEHTIQVALAHLCLATKRRIGLLLSCAQYPCEPRAIRKLRLPEVLLKTHTHRHRVNHVRLTQSSSSASNVSSCTSRSYPWEAFK</sequence>
<reference evidence="2 3" key="1">
    <citation type="submission" date="2020-02" db="EMBL/GenBank/DDBJ databases">
        <authorList>
            <person name="Ferguson B K."/>
        </authorList>
    </citation>
    <scope>NUCLEOTIDE SEQUENCE [LARGE SCALE GENOMIC DNA]</scope>
</reference>
<keyword evidence="3" id="KW-1185">Reference proteome</keyword>
<organism evidence="2 3">
    <name type="scientific">Trichogramma brassicae</name>
    <dbReference type="NCBI Taxonomy" id="86971"/>
    <lineage>
        <taxon>Eukaryota</taxon>
        <taxon>Metazoa</taxon>
        <taxon>Ecdysozoa</taxon>
        <taxon>Arthropoda</taxon>
        <taxon>Hexapoda</taxon>
        <taxon>Insecta</taxon>
        <taxon>Pterygota</taxon>
        <taxon>Neoptera</taxon>
        <taxon>Endopterygota</taxon>
        <taxon>Hymenoptera</taxon>
        <taxon>Apocrita</taxon>
        <taxon>Proctotrupomorpha</taxon>
        <taxon>Chalcidoidea</taxon>
        <taxon>Trichogrammatidae</taxon>
        <taxon>Trichogramma</taxon>
    </lineage>
</organism>
<proteinExistence type="predicted"/>
<evidence type="ECO:0000313" key="3">
    <source>
        <dbReference type="Proteomes" id="UP000479190"/>
    </source>
</evidence>
<gene>
    <name evidence="2" type="ORF">TBRA_LOCUS8908</name>
</gene>
<accession>A0A6H5INA4</accession>
<evidence type="ECO:0000313" key="2">
    <source>
        <dbReference type="EMBL" id="CAB0037071.1"/>
    </source>
</evidence>
<evidence type="ECO:0000256" key="1">
    <source>
        <dbReference type="SAM" id="MobiDB-lite"/>
    </source>
</evidence>
<protein>
    <submittedName>
        <fullName evidence="2">Uncharacterized protein</fullName>
    </submittedName>
</protein>